<dbReference type="Proteomes" id="UP000184073">
    <property type="component" value="Unassembled WGS sequence"/>
</dbReference>
<dbReference type="OrthoDB" id="5327538at2759"/>
<dbReference type="GeneID" id="63733795"/>
<name>A0A1L9PDA3_ASPVE</name>
<accession>A0A1L9PDA3</accession>
<sequence>MPSQSLRWSLLEIEQRRKVMSQLADIYIELQQLTIDLIMREECFTPRAVDAYLIHRFLLDYVSEKYLVHSHSDDGRFYLKHADSKGDHILINDEYNITGIMD</sequence>
<organism evidence="1 2">
    <name type="scientific">Aspergillus versicolor CBS 583.65</name>
    <dbReference type="NCBI Taxonomy" id="1036611"/>
    <lineage>
        <taxon>Eukaryota</taxon>
        <taxon>Fungi</taxon>
        <taxon>Dikarya</taxon>
        <taxon>Ascomycota</taxon>
        <taxon>Pezizomycotina</taxon>
        <taxon>Eurotiomycetes</taxon>
        <taxon>Eurotiomycetidae</taxon>
        <taxon>Eurotiales</taxon>
        <taxon>Aspergillaceae</taxon>
        <taxon>Aspergillus</taxon>
        <taxon>Aspergillus subgen. Nidulantes</taxon>
    </lineage>
</organism>
<proteinExistence type="predicted"/>
<dbReference type="STRING" id="1036611.A0A1L9PDA3"/>
<gene>
    <name evidence="1" type="ORF">ASPVEDRAFT_882993</name>
</gene>
<dbReference type="RefSeq" id="XP_040665236.1">
    <property type="nucleotide sequence ID" value="XM_040818284.1"/>
</dbReference>
<protein>
    <submittedName>
        <fullName evidence="1">Uncharacterized protein</fullName>
    </submittedName>
</protein>
<reference evidence="2" key="1">
    <citation type="journal article" date="2017" name="Genome Biol.">
        <title>Comparative genomics reveals high biological diversity and specific adaptations in the industrially and medically important fungal genus Aspergillus.</title>
        <authorList>
            <person name="de Vries R.P."/>
            <person name="Riley R."/>
            <person name="Wiebenga A."/>
            <person name="Aguilar-Osorio G."/>
            <person name="Amillis S."/>
            <person name="Uchima C.A."/>
            <person name="Anderluh G."/>
            <person name="Asadollahi M."/>
            <person name="Askin M."/>
            <person name="Barry K."/>
            <person name="Battaglia E."/>
            <person name="Bayram O."/>
            <person name="Benocci T."/>
            <person name="Braus-Stromeyer S.A."/>
            <person name="Caldana C."/>
            <person name="Canovas D."/>
            <person name="Cerqueira G.C."/>
            <person name="Chen F."/>
            <person name="Chen W."/>
            <person name="Choi C."/>
            <person name="Clum A."/>
            <person name="Dos Santos R.A."/>
            <person name="Damasio A.R."/>
            <person name="Diallinas G."/>
            <person name="Emri T."/>
            <person name="Fekete E."/>
            <person name="Flipphi M."/>
            <person name="Freyberg S."/>
            <person name="Gallo A."/>
            <person name="Gournas C."/>
            <person name="Habgood R."/>
            <person name="Hainaut M."/>
            <person name="Harispe M.L."/>
            <person name="Henrissat B."/>
            <person name="Hilden K.S."/>
            <person name="Hope R."/>
            <person name="Hossain A."/>
            <person name="Karabika E."/>
            <person name="Karaffa L."/>
            <person name="Karanyi Z."/>
            <person name="Krasevec N."/>
            <person name="Kuo A."/>
            <person name="Kusch H."/>
            <person name="LaButti K."/>
            <person name="Lagendijk E.L."/>
            <person name="Lapidus A."/>
            <person name="Levasseur A."/>
            <person name="Lindquist E."/>
            <person name="Lipzen A."/>
            <person name="Logrieco A.F."/>
            <person name="MacCabe A."/>
            <person name="Maekelae M.R."/>
            <person name="Malavazi I."/>
            <person name="Melin P."/>
            <person name="Meyer V."/>
            <person name="Mielnichuk N."/>
            <person name="Miskei M."/>
            <person name="Molnar A.P."/>
            <person name="Mule G."/>
            <person name="Ngan C.Y."/>
            <person name="Orejas M."/>
            <person name="Orosz E."/>
            <person name="Ouedraogo J.P."/>
            <person name="Overkamp K.M."/>
            <person name="Park H.-S."/>
            <person name="Perrone G."/>
            <person name="Piumi F."/>
            <person name="Punt P.J."/>
            <person name="Ram A.F."/>
            <person name="Ramon A."/>
            <person name="Rauscher S."/>
            <person name="Record E."/>
            <person name="Riano-Pachon D.M."/>
            <person name="Robert V."/>
            <person name="Roehrig J."/>
            <person name="Ruller R."/>
            <person name="Salamov A."/>
            <person name="Salih N.S."/>
            <person name="Samson R.A."/>
            <person name="Sandor E."/>
            <person name="Sanguinetti M."/>
            <person name="Schuetze T."/>
            <person name="Sepcic K."/>
            <person name="Shelest E."/>
            <person name="Sherlock G."/>
            <person name="Sophianopoulou V."/>
            <person name="Squina F.M."/>
            <person name="Sun H."/>
            <person name="Susca A."/>
            <person name="Todd R.B."/>
            <person name="Tsang A."/>
            <person name="Unkles S.E."/>
            <person name="van de Wiele N."/>
            <person name="van Rossen-Uffink D."/>
            <person name="Oliveira J.V."/>
            <person name="Vesth T.C."/>
            <person name="Visser J."/>
            <person name="Yu J.-H."/>
            <person name="Zhou M."/>
            <person name="Andersen M.R."/>
            <person name="Archer D.B."/>
            <person name="Baker S.E."/>
            <person name="Benoit I."/>
            <person name="Brakhage A.A."/>
            <person name="Braus G.H."/>
            <person name="Fischer R."/>
            <person name="Frisvad J.C."/>
            <person name="Goldman G.H."/>
            <person name="Houbraken J."/>
            <person name="Oakley B."/>
            <person name="Pocsi I."/>
            <person name="Scazzocchio C."/>
            <person name="Seiboth B."/>
            <person name="vanKuyk P.A."/>
            <person name="Wortman J."/>
            <person name="Dyer P.S."/>
            <person name="Grigoriev I.V."/>
        </authorList>
    </citation>
    <scope>NUCLEOTIDE SEQUENCE [LARGE SCALE GENOMIC DNA]</scope>
    <source>
        <strain evidence="2">CBS 583.65</strain>
    </source>
</reference>
<keyword evidence="2" id="KW-1185">Reference proteome</keyword>
<dbReference type="AlphaFoldDB" id="A0A1L9PDA3"/>
<evidence type="ECO:0000313" key="1">
    <source>
        <dbReference type="EMBL" id="OJI99473.1"/>
    </source>
</evidence>
<dbReference type="VEuPathDB" id="FungiDB:ASPVEDRAFT_882993"/>
<dbReference type="EMBL" id="KV878126">
    <property type="protein sequence ID" value="OJI99473.1"/>
    <property type="molecule type" value="Genomic_DNA"/>
</dbReference>
<evidence type="ECO:0000313" key="2">
    <source>
        <dbReference type="Proteomes" id="UP000184073"/>
    </source>
</evidence>